<evidence type="ECO:0000256" key="2">
    <source>
        <dbReference type="SAM" id="Phobius"/>
    </source>
</evidence>
<keyword evidence="2" id="KW-0812">Transmembrane</keyword>
<keyword evidence="2" id="KW-0472">Membrane</keyword>
<evidence type="ECO:0000313" key="3">
    <source>
        <dbReference type="EMBL" id="HEN14259.1"/>
    </source>
</evidence>
<gene>
    <name evidence="3" type="ORF">ENQ76_02155</name>
</gene>
<accession>A0A7C2JY36</accession>
<dbReference type="InterPro" id="IPR011990">
    <property type="entry name" value="TPR-like_helical_dom_sf"/>
</dbReference>
<name>A0A7C2JY36_9PLAN</name>
<reference evidence="3" key="1">
    <citation type="journal article" date="2020" name="mSystems">
        <title>Genome- and Community-Level Interaction Insights into Carbon Utilization and Element Cycling Functions of Hydrothermarchaeota in Hydrothermal Sediment.</title>
        <authorList>
            <person name="Zhou Z."/>
            <person name="Liu Y."/>
            <person name="Xu W."/>
            <person name="Pan J."/>
            <person name="Luo Z.H."/>
            <person name="Li M."/>
        </authorList>
    </citation>
    <scope>NUCLEOTIDE SEQUENCE [LARGE SCALE GENOMIC DNA]</scope>
    <source>
        <strain evidence="3">SpSt-339</strain>
    </source>
</reference>
<proteinExistence type="predicted"/>
<dbReference type="Pfam" id="PF14559">
    <property type="entry name" value="TPR_19"/>
    <property type="match status" value="1"/>
</dbReference>
<dbReference type="InterPro" id="IPR036514">
    <property type="entry name" value="SGNH_hydro_sf"/>
</dbReference>
<evidence type="ECO:0000256" key="1">
    <source>
        <dbReference type="SAM" id="MobiDB-lite"/>
    </source>
</evidence>
<comment type="caution">
    <text evidence="3">The sequence shown here is derived from an EMBL/GenBank/DDBJ whole genome shotgun (WGS) entry which is preliminary data.</text>
</comment>
<feature type="region of interest" description="Disordered" evidence="1">
    <location>
        <begin position="486"/>
        <end position="509"/>
    </location>
</feature>
<dbReference type="AlphaFoldDB" id="A0A7C2JY36"/>
<dbReference type="CDD" id="cd00229">
    <property type="entry name" value="SGNH_hydrolase"/>
    <property type="match status" value="1"/>
</dbReference>
<organism evidence="3">
    <name type="scientific">Schlesneria paludicola</name>
    <dbReference type="NCBI Taxonomy" id="360056"/>
    <lineage>
        <taxon>Bacteria</taxon>
        <taxon>Pseudomonadati</taxon>
        <taxon>Planctomycetota</taxon>
        <taxon>Planctomycetia</taxon>
        <taxon>Planctomycetales</taxon>
        <taxon>Planctomycetaceae</taxon>
        <taxon>Schlesneria</taxon>
    </lineage>
</organism>
<dbReference type="Gene3D" id="3.40.50.1110">
    <property type="entry name" value="SGNH hydrolase"/>
    <property type="match status" value="1"/>
</dbReference>
<feature type="transmembrane region" description="Helical" evidence="2">
    <location>
        <begin position="21"/>
        <end position="41"/>
    </location>
</feature>
<dbReference type="SUPFAM" id="SSF52266">
    <property type="entry name" value="SGNH hydrolase"/>
    <property type="match status" value="1"/>
</dbReference>
<dbReference type="EMBL" id="DSOK01000067">
    <property type="protein sequence ID" value="HEN14259.1"/>
    <property type="molecule type" value="Genomic_DNA"/>
</dbReference>
<dbReference type="GO" id="GO:0016788">
    <property type="term" value="F:hydrolase activity, acting on ester bonds"/>
    <property type="evidence" value="ECO:0007669"/>
    <property type="project" value="UniProtKB-ARBA"/>
</dbReference>
<keyword evidence="3" id="KW-0378">Hydrolase</keyword>
<dbReference type="SUPFAM" id="SSF48452">
    <property type="entry name" value="TPR-like"/>
    <property type="match status" value="1"/>
</dbReference>
<protein>
    <submittedName>
        <fullName evidence="3">SGNH/GDSL hydrolase family protein</fullName>
    </submittedName>
</protein>
<dbReference type="Gene3D" id="1.25.40.10">
    <property type="entry name" value="Tetratricopeptide repeat domain"/>
    <property type="match status" value="1"/>
</dbReference>
<sequence>MSVGRTSGEQIARPRGRWRGLLFRLAAVLLALSPFLIFELLCWQFDWGAATDPADPFVAFATNRPLFERTADGSRWQITPRLQRFFSDESFPAHKPSGTRRVFVVGESTVAGEPFGKPTSFPTWLQVALDATDGSGRWDIVNCGGISYASYRLAPIVEECLTHEPDLIVLAVGHNEFLEERTYAPIRATPAVIRSLYDAVERSRGFRVTRSRVLGTFAASKSTLPEEIRTRLDLEGGLEAYHRNEAGRRAVIAHYEFNLRRMVNSVQAAGVPLILIRQPSNLADCPPFKSDYAPGLSPEDRARCDELVAAAQERLATDLPAAVLLLEEAVRIDPTFARTQYELGKCYEALGDTARARQAYIAARDHDVCPLRMLSEMEQILAQVAAGTRTPLVDLHALLEQETPTGILGGFLLVDHVHPSMAGHQRIAKRLLMELDSLGLYQPRPNSQTAIDAAFAEHLASLDPQYFLRGQRSLRSLQAWAAGRAPYTPMVTGPEPKAQSEPMLSPRHE</sequence>
<keyword evidence="2" id="KW-1133">Transmembrane helix</keyword>